<feature type="region of interest" description="Disordered" evidence="39">
    <location>
        <begin position="395"/>
        <end position="493"/>
    </location>
</feature>
<keyword evidence="19" id="KW-0862">Zinc</keyword>
<evidence type="ECO:0000256" key="3">
    <source>
        <dbReference type="ARBA" id="ARBA00004123"/>
    </source>
</evidence>
<keyword evidence="22" id="KW-0694">RNA-binding</keyword>
<keyword evidence="16" id="KW-0255">Endonuclease</keyword>
<evidence type="ECO:0000256" key="13">
    <source>
        <dbReference type="ARBA" id="ARBA00022741"/>
    </source>
</evidence>
<evidence type="ECO:0000256" key="16">
    <source>
        <dbReference type="ARBA" id="ARBA00022759"/>
    </source>
</evidence>
<evidence type="ECO:0000256" key="12">
    <source>
        <dbReference type="ARBA" id="ARBA00022723"/>
    </source>
</evidence>
<keyword evidence="6" id="KW-0815">Transposition</keyword>
<evidence type="ECO:0000256" key="24">
    <source>
        <dbReference type="ARBA" id="ARBA00022918"/>
    </source>
</evidence>
<dbReference type="GO" id="GO:0003677">
    <property type="term" value="F:DNA binding"/>
    <property type="evidence" value="ECO:0007669"/>
    <property type="project" value="UniProtKB-KW"/>
</dbReference>
<sequence length="1810" mass="206972">MMIIIFIELYRIADSLLWIPKSSRRTSSISTYLILLPYKKWNPNNYIKIHIFLHGSAYASVTSKEVPSNQDPLAVSASNLPEFDRDSTKVNSQQETTPGTSAVPENHHHVSPQPASVPPPQNGQYQQHGMMTPNKAMASNWAHYQQPSMMTCSHYQTSPAYYQPDPHYPLPRYIPPLSTSSPDPIDLKNQHSEIPQAKTKVGNNVLPPHTLTSEENFSTWVKFYIRFLKNSNLGDIIPNDQGEIKRQMTYEEHAYIYNTFQAFAPFHLLPTWVKQILEINYADILTVLCKSVSKMQTNNQELKDWIALANLEYDGSTSADTFEITVSTIIQRLKENNINVSDRLACQLILKGLSGDFKYLRNQYRTKTNMKLSQLFAEIQLIYDENKIMNLNKPSQYKQHSEYKNVSRTSPNTTNTKVTTRNYQRTNSSKPRAAKAHNIATSSKFSRVNNDHINESTVSSQYLSDDNELSLGQQQKESKPTHTVDSNDELPDHLLIDSGASQTLVRSAHYLHHATPNSEINIVDAQKQDIPINAIGNLHFNFQNGTKTSIKALHTPNIAYDLLSLSELANQNITACFTRNTLERSDGTVLAPIVKHGDFYWLSKKYLIPSHISKLTINNVNKSKSVNKYPYPLIHRMLGHANFRSIQKSLKKNAVTYLKESDIEWSNASTYQCPDCLIGKSTKHRHVKGSRLKYQESYEPFQYLHTDIFGPVHHLPKSAPSYFISFTDEKTRFQWVYPLHDRREESILNVFTSILAFIKNQFNARVLVIQMDRGSEYTNKTLHKFFTNRGITACYTTTADSRAHGVAERLNRTLLNDCRTLLHCSGLPNHLWFSAVEFSTIIRNSLVSPKNDKSARQHAGLAGLDITTILPFGQPVIVNNHNPDSKIHPRGIPGYALHPSRNSYGYIIYLPSLKKTVDTTNYVILQNKQTKLDQFDYDTLTFDDDLNRLTAHNQSFIEQNETEQSYDQNTESDHDYQSEIEINSDPLVNDFSSQSINPLQLDKEPVQKVRAPKEVDADISEYNILPSTIRSRTPHIINKESTEMVGTVESDTTSPRHSSTFTARNQKRPGSPNDMIDLTSQDRVNYGLENIKTTRLGGTEEPYIQRNSDTNIKYRTTNSTPSIDDRSSNSESTTPIISIETKAVCDNTPSIDTDPPEYRSSDHATPNIMPDKSSKNVTADSILDDLPLPDLTHQSPTDTSDVSKDIPHIHSRQTNSSLGGMDDSNVLTTTKSKKRSLEDNETEIEVSRDTWNNKNMRSLEPPRSKKRINLIAAIKGVKSIKPVRTTLRYDEAITYNKDNKEKDRYVEAYHKEISQLLKMNTWDTNKYYDRNDIDPKKVINSMFIFNKKRDGTHKARFVARGDIQHPDTYDSDMQSNTVHHYALMTSLSIALDNDYYITQLDISSAYLYADIKEELYIRPPPHLGLNDKLLRLRKSLYGLKQSGANWYETIKSYLINCCDMQEVRGWSCVFKNSQVTICLFVDDMILFSKDLNANKKIITTLKKQYDTKIINLGESDNDIQYDILGLEIKYQRSKYMKLGMEKSLTEKLPKLNVPLNPKGKKLRAPGQPGHYIDQDELEIDEDEYKEKVHEMQKLIGLASYVGYKFRFDLLYYINTLAQHILFPSRQVLDMTYELIQFMWDTRDKQLIWHKNKPTKPDNKLVAISDASYGNQPYYKSQIGNIFLLNGKVIGGKSTKASLTCTSTTEAEIHAVSEAIPLLNNLSHLVQELNKKPIIKGLLTDSRSTISIIKSTNEEKFRNRFFGTKAMRLRDEVSGNNLYVYYIETKKNIADVMTKPLPIKTFKLLTNKWIH</sequence>
<evidence type="ECO:0000256" key="38">
    <source>
        <dbReference type="ARBA" id="ARBA00056361"/>
    </source>
</evidence>
<proteinExistence type="predicted"/>
<feature type="region of interest" description="Disordered" evidence="39">
    <location>
        <begin position="1045"/>
        <end position="1078"/>
    </location>
</feature>
<comment type="function">
    <text evidence="31">Reverse transcriptase/ribonuclease H (RT) is a multifunctional enzyme that catalyzes the conversion of the retro-elements RNA genome into dsDNA within the VLP. The enzyme displays a DNA polymerase activity that can copy either DNA or RNA templates, and a ribonuclease H (RNase H) activity that cleaves the RNA strand of RNA-DNA heteroduplexes during plus-strand synthesis and hydrolyzes RNA primers. The conversion leads to a linear dsDNA copy of the retrotransposon that includes long terminal repeats (LTRs) at both ends.</text>
</comment>
<keyword evidence="15" id="KW-0688">Ribosomal frameshifting</keyword>
<dbReference type="InterPro" id="IPR054722">
    <property type="entry name" value="PolX-like_BBD"/>
</dbReference>
<evidence type="ECO:0000256" key="36">
    <source>
        <dbReference type="ARBA" id="ARBA00048173"/>
    </source>
</evidence>
<dbReference type="InterPro" id="IPR012337">
    <property type="entry name" value="RNaseH-like_sf"/>
</dbReference>
<evidence type="ECO:0000256" key="22">
    <source>
        <dbReference type="ARBA" id="ARBA00022884"/>
    </source>
</evidence>
<feature type="compositionally biased region" description="Low complexity" evidence="39">
    <location>
        <begin position="409"/>
        <end position="422"/>
    </location>
</feature>
<evidence type="ECO:0000256" key="15">
    <source>
        <dbReference type="ARBA" id="ARBA00022758"/>
    </source>
</evidence>
<keyword evidence="30" id="KW-0511">Multifunctional enzyme</keyword>
<dbReference type="GO" id="GO:0005524">
    <property type="term" value="F:ATP binding"/>
    <property type="evidence" value="ECO:0007669"/>
    <property type="project" value="UniProtKB-KW"/>
</dbReference>
<keyword evidence="9" id="KW-0808">Transferase</keyword>
<keyword evidence="18" id="KW-0378">Hydrolase</keyword>
<comment type="catalytic activity">
    <reaction evidence="36">
        <text>DNA(n) + a 2'-deoxyribonucleoside 5'-triphosphate = DNA(n+1) + diphosphate</text>
        <dbReference type="Rhea" id="RHEA:22508"/>
        <dbReference type="Rhea" id="RHEA-COMP:17339"/>
        <dbReference type="Rhea" id="RHEA-COMP:17340"/>
        <dbReference type="ChEBI" id="CHEBI:33019"/>
        <dbReference type="ChEBI" id="CHEBI:61560"/>
        <dbReference type="ChEBI" id="CHEBI:173112"/>
        <dbReference type="EC" id="2.7.7.49"/>
    </reaction>
</comment>
<feature type="compositionally biased region" description="Polar residues" evidence="39">
    <location>
        <begin position="89"/>
        <end position="100"/>
    </location>
</feature>
<feature type="compositionally biased region" description="Polar residues" evidence="39">
    <location>
        <begin position="455"/>
        <end position="475"/>
    </location>
</feature>
<dbReference type="InterPro" id="IPR013103">
    <property type="entry name" value="RVT_2"/>
</dbReference>
<dbReference type="Pfam" id="PF00665">
    <property type="entry name" value="rve"/>
    <property type="match status" value="1"/>
</dbReference>
<evidence type="ECO:0000256" key="4">
    <source>
        <dbReference type="ARBA" id="ARBA00004496"/>
    </source>
</evidence>
<dbReference type="InterPro" id="IPR036397">
    <property type="entry name" value="RNaseH_sf"/>
</dbReference>
<evidence type="ECO:0000256" key="27">
    <source>
        <dbReference type="ARBA" id="ARBA00023125"/>
    </source>
</evidence>
<evidence type="ECO:0000256" key="8">
    <source>
        <dbReference type="ARBA" id="ARBA00022670"/>
    </source>
</evidence>
<comment type="catalytic activity">
    <reaction evidence="37">
        <text>DNA(n) + a 2'-deoxyribonucleoside 5'-triphosphate = DNA(n+1) + diphosphate</text>
        <dbReference type="Rhea" id="RHEA:22508"/>
        <dbReference type="Rhea" id="RHEA-COMP:17339"/>
        <dbReference type="Rhea" id="RHEA-COMP:17340"/>
        <dbReference type="ChEBI" id="CHEBI:33019"/>
        <dbReference type="ChEBI" id="CHEBI:61560"/>
        <dbReference type="ChEBI" id="CHEBI:173112"/>
        <dbReference type="EC" id="2.7.7.7"/>
    </reaction>
</comment>
<evidence type="ECO:0000259" key="40">
    <source>
        <dbReference type="PROSITE" id="PS50994"/>
    </source>
</evidence>
<dbReference type="FunFam" id="3.30.420.10:FF:000050">
    <property type="entry name" value="Transposon Ty2-DR3 Gag-Pol polyprotein"/>
    <property type="match status" value="1"/>
</dbReference>
<comment type="function">
    <text evidence="32">Integrase (IN) targets the VLP to the nucleus, where a subparticle preintegration complex (PIC) containing at least integrase and the newly synthesized dsDNA copy of the retrotransposon must transit the nuclear membrane. Once in the nucleus, integrase performs the integration of the dsDNA into the host genome.</text>
</comment>
<dbReference type="VEuPathDB" id="FungiDB:YCL019W"/>
<evidence type="ECO:0000256" key="6">
    <source>
        <dbReference type="ARBA" id="ARBA00022578"/>
    </source>
</evidence>
<keyword evidence="8" id="KW-0645">Protease</keyword>
<dbReference type="GO" id="GO:0006508">
    <property type="term" value="P:proteolysis"/>
    <property type="evidence" value="ECO:0007669"/>
    <property type="project" value="UniProtKB-KW"/>
</dbReference>
<keyword evidence="27" id="KW-0238">DNA-binding</keyword>
<evidence type="ECO:0000256" key="20">
    <source>
        <dbReference type="ARBA" id="ARBA00022840"/>
    </source>
</evidence>
<comment type="function">
    <text evidence="38">Capsid protein (CA) is the structural component of the virus-like particle (VLP), forming the shell that encapsulates the retrotransposons dimeric RNA genome. The particles are assembled from trimer-clustered units and there are holes in the capsid shells that allow for the diffusion of macromolecules. CA also has nucleocapsid-like chaperone activity, promoting primer tRNA(i)-Met annealing to the multipartite primer-binding site (PBS), dimerization of Ty2 RNA and initiation of reverse transcription.</text>
</comment>
<evidence type="ECO:0000256" key="7">
    <source>
        <dbReference type="ARBA" id="ARBA00022612"/>
    </source>
</evidence>
<evidence type="ECO:0000256" key="30">
    <source>
        <dbReference type="ARBA" id="ARBA00023268"/>
    </source>
</evidence>
<dbReference type="GO" id="GO:0003887">
    <property type="term" value="F:DNA-directed DNA polymerase activity"/>
    <property type="evidence" value="ECO:0007669"/>
    <property type="project" value="UniProtKB-KW"/>
</dbReference>
<dbReference type="CDD" id="cd09272">
    <property type="entry name" value="RNase_HI_RT_Ty1"/>
    <property type="match status" value="1"/>
</dbReference>
<dbReference type="Pfam" id="PF01021">
    <property type="entry name" value="TYA"/>
    <property type="match status" value="1"/>
</dbReference>
<dbReference type="PANTHER" id="PTHR42648:SF11">
    <property type="entry name" value="TRANSPOSON TY4-P GAG-POL POLYPROTEIN"/>
    <property type="match status" value="1"/>
</dbReference>
<dbReference type="EMBL" id="Z71311">
    <property type="protein sequence ID" value="CAA95898.1"/>
    <property type="molecule type" value="Genomic_DNA"/>
</dbReference>
<feature type="region of interest" description="Disordered" evidence="39">
    <location>
        <begin position="1097"/>
        <end position="1245"/>
    </location>
</feature>
<evidence type="ECO:0000256" key="23">
    <source>
        <dbReference type="ARBA" id="ARBA00022908"/>
    </source>
</evidence>
<keyword evidence="29" id="KW-0539">Nucleus</keyword>
<reference evidence="41" key="1">
    <citation type="submission" date="1996-04" db="EMBL/GenBank/DDBJ databases">
        <authorList>
            <person name="MIPS"/>
        </authorList>
    </citation>
    <scope>NUCLEOTIDE SEQUENCE</scope>
</reference>
<evidence type="ECO:0000256" key="1">
    <source>
        <dbReference type="ARBA" id="ARBA00000077"/>
    </source>
</evidence>
<comment type="subcellular location">
    <subcellularLocation>
        <location evidence="4">Cytoplasm</location>
    </subcellularLocation>
    <subcellularLocation>
        <location evidence="3">Nucleus</location>
    </subcellularLocation>
</comment>
<organism evidence="41">
    <name type="scientific">Saccharomyces cerevisiae</name>
    <name type="common">Baker's yeast</name>
    <dbReference type="NCBI Taxonomy" id="4932"/>
    <lineage>
        <taxon>Eukaryota</taxon>
        <taxon>Fungi</taxon>
        <taxon>Dikarya</taxon>
        <taxon>Ascomycota</taxon>
        <taxon>Saccharomycotina</taxon>
        <taxon>Saccharomycetes</taxon>
        <taxon>Saccharomycetales</taxon>
        <taxon>Saccharomycetaceae</taxon>
        <taxon>Saccharomyces</taxon>
    </lineage>
</organism>
<feature type="compositionally biased region" description="Polar residues" evidence="39">
    <location>
        <begin position="956"/>
        <end position="969"/>
    </location>
</feature>
<dbReference type="GO" id="GO:0005634">
    <property type="term" value="C:nucleus"/>
    <property type="evidence" value="ECO:0007669"/>
    <property type="project" value="UniProtKB-SubCell"/>
</dbReference>
<feature type="domain" description="Integrase catalytic" evidence="40">
    <location>
        <begin position="696"/>
        <end position="871"/>
    </location>
</feature>
<evidence type="ECO:0000256" key="37">
    <source>
        <dbReference type="ARBA" id="ARBA00049244"/>
    </source>
</evidence>
<protein>
    <recommendedName>
        <fullName evidence="34">TY2A-TY2B</fullName>
    </recommendedName>
    <alternativeName>
        <fullName evidence="35">Transposon Ty2 TYA-TYB polyprotein</fullName>
    </alternativeName>
</protein>
<dbReference type="GO" id="GO:0004523">
    <property type="term" value="F:RNA-DNA hybrid ribonuclease activity"/>
    <property type="evidence" value="ECO:0007669"/>
    <property type="project" value="UniProtKB-EC"/>
</dbReference>
<feature type="compositionally biased region" description="Polar residues" evidence="39">
    <location>
        <begin position="1049"/>
        <end position="1064"/>
    </location>
</feature>
<evidence type="ECO:0000256" key="29">
    <source>
        <dbReference type="ARBA" id="ARBA00023242"/>
    </source>
</evidence>
<keyword evidence="10" id="KW-0548">Nucleotidyltransferase</keyword>
<keyword evidence="11" id="KW-0540">Nuclease</keyword>
<evidence type="ECO:0000256" key="2">
    <source>
        <dbReference type="ARBA" id="ARBA00002180"/>
    </source>
</evidence>
<keyword evidence="24" id="KW-0695">RNA-directed DNA polymerase</keyword>
<dbReference type="GO" id="GO:0075523">
    <property type="term" value="P:viral translational frameshifting"/>
    <property type="evidence" value="ECO:0007669"/>
    <property type="project" value="UniProtKB-KW"/>
</dbReference>
<reference evidence="41" key="2">
    <citation type="submission" date="1996-05" db="EMBL/GenBank/DDBJ databases">
        <authorList>
            <person name="Duesterhoeft A."/>
            <person name="Floeth M."/>
            <person name="Fritz C."/>
            <person name="Heuss-Neitzel D."/>
            <person name="Hilbert H."/>
            <person name="Moestl D."/>
        </authorList>
    </citation>
    <scope>NUCLEOTIDE SEQUENCE</scope>
</reference>
<gene>
    <name evidence="41" type="primary">TY2B</name>
</gene>
<dbReference type="Pfam" id="PF07727">
    <property type="entry name" value="RVT_2"/>
    <property type="match status" value="1"/>
</dbReference>
<keyword evidence="7" id="KW-1188">Viral release from host cell</keyword>
<feature type="compositionally biased region" description="Polar residues" evidence="39">
    <location>
        <begin position="439"/>
        <end position="448"/>
    </location>
</feature>
<dbReference type="GO" id="GO:0015074">
    <property type="term" value="P:DNA integration"/>
    <property type="evidence" value="ECO:0007669"/>
    <property type="project" value="UniProtKB-KW"/>
</dbReference>
<dbReference type="GO" id="GO:0003964">
    <property type="term" value="F:RNA-directed DNA polymerase activity"/>
    <property type="evidence" value="ECO:0007669"/>
    <property type="project" value="UniProtKB-KW"/>
</dbReference>
<name>A2P2P7_YEASX</name>
<feature type="region of interest" description="Disordered" evidence="39">
    <location>
        <begin position="68"/>
        <end position="126"/>
    </location>
</feature>
<dbReference type="SUPFAM" id="SSF53098">
    <property type="entry name" value="Ribonuclease H-like"/>
    <property type="match status" value="1"/>
</dbReference>
<evidence type="ECO:0000256" key="17">
    <source>
        <dbReference type="ARBA" id="ARBA00022771"/>
    </source>
</evidence>
<keyword evidence="28" id="KW-0233">DNA recombination</keyword>
<dbReference type="GO" id="GO:0004190">
    <property type="term" value="F:aspartic-type endopeptidase activity"/>
    <property type="evidence" value="ECO:0007669"/>
    <property type="project" value="UniProtKB-KW"/>
</dbReference>
<evidence type="ECO:0000256" key="28">
    <source>
        <dbReference type="ARBA" id="ARBA00023172"/>
    </source>
</evidence>
<dbReference type="GO" id="GO:0008270">
    <property type="term" value="F:zinc ion binding"/>
    <property type="evidence" value="ECO:0007669"/>
    <property type="project" value="UniProtKB-KW"/>
</dbReference>
<comment type="catalytic activity">
    <reaction evidence="1">
        <text>Endonucleolytic cleavage to 5'-phosphomonoester.</text>
        <dbReference type="EC" id="3.1.26.4"/>
    </reaction>
</comment>
<keyword evidence="5" id="KW-0963">Cytoplasm</keyword>
<comment type="subunit">
    <text evidence="33">The capsid protein forms a homotrimer, from which the VLPs are assembled. The protease is a homodimer, whose active site consists of two apposed aspartic acid residues.</text>
</comment>
<evidence type="ECO:0000256" key="10">
    <source>
        <dbReference type="ARBA" id="ARBA00022695"/>
    </source>
</evidence>
<dbReference type="PANTHER" id="PTHR42648">
    <property type="entry name" value="TRANSPOSASE, PUTATIVE-RELATED"/>
    <property type="match status" value="1"/>
</dbReference>
<evidence type="ECO:0000256" key="26">
    <source>
        <dbReference type="ARBA" id="ARBA00023113"/>
    </source>
</evidence>
<dbReference type="MEROPS" id="A11.003"/>
<evidence type="ECO:0000256" key="21">
    <source>
        <dbReference type="ARBA" id="ARBA00022842"/>
    </source>
</evidence>
<evidence type="ECO:0000256" key="31">
    <source>
        <dbReference type="ARBA" id="ARBA00025590"/>
    </source>
</evidence>
<dbReference type="Pfam" id="PF22936">
    <property type="entry name" value="Pol_BBD"/>
    <property type="match status" value="1"/>
</dbReference>
<evidence type="ECO:0000256" key="35">
    <source>
        <dbReference type="ARBA" id="ARBA00047215"/>
    </source>
</evidence>
<evidence type="ECO:0000256" key="14">
    <source>
        <dbReference type="ARBA" id="ARBA00022750"/>
    </source>
</evidence>
<keyword evidence="17" id="KW-0863">Zinc-finger</keyword>
<dbReference type="EMBL" id="Z71312">
    <property type="protein sequence ID" value="CAA95902.1"/>
    <property type="molecule type" value="Genomic_DNA"/>
</dbReference>
<dbReference type="GO" id="GO:0006310">
    <property type="term" value="P:DNA recombination"/>
    <property type="evidence" value="ECO:0007669"/>
    <property type="project" value="UniProtKB-KW"/>
</dbReference>
<keyword evidence="26" id="KW-0917">Virion maturation</keyword>
<evidence type="ECO:0000256" key="39">
    <source>
        <dbReference type="SAM" id="MobiDB-lite"/>
    </source>
</evidence>
<evidence type="ECO:0000256" key="19">
    <source>
        <dbReference type="ARBA" id="ARBA00022833"/>
    </source>
</evidence>
<evidence type="ECO:0000256" key="11">
    <source>
        <dbReference type="ARBA" id="ARBA00022722"/>
    </source>
</evidence>
<evidence type="ECO:0000256" key="34">
    <source>
        <dbReference type="ARBA" id="ARBA00047205"/>
    </source>
</evidence>
<keyword evidence="14" id="KW-0064">Aspartyl protease</keyword>
<accession>A2P2P7</accession>
<dbReference type="InterPro" id="IPR043502">
    <property type="entry name" value="DNA/RNA_pol_sf"/>
</dbReference>
<dbReference type="SUPFAM" id="SSF56672">
    <property type="entry name" value="DNA/RNA polymerases"/>
    <property type="match status" value="1"/>
</dbReference>
<feature type="compositionally biased region" description="Polar residues" evidence="39">
    <location>
        <begin position="1105"/>
        <end position="1122"/>
    </location>
</feature>
<dbReference type="GO" id="GO:0003723">
    <property type="term" value="F:RNA binding"/>
    <property type="evidence" value="ECO:0007669"/>
    <property type="project" value="UniProtKB-KW"/>
</dbReference>
<evidence type="ECO:0000256" key="5">
    <source>
        <dbReference type="ARBA" id="ARBA00022490"/>
    </source>
</evidence>
<keyword evidence="25" id="KW-0239">DNA-directed DNA polymerase</keyword>
<dbReference type="PROSITE" id="PS50994">
    <property type="entry name" value="INTEGRASE"/>
    <property type="match status" value="1"/>
</dbReference>
<keyword evidence="20" id="KW-0067">ATP-binding</keyword>
<dbReference type="InterPro" id="IPR015820">
    <property type="entry name" value="TYA"/>
</dbReference>
<feature type="compositionally biased region" description="Polar residues" evidence="39">
    <location>
        <begin position="68"/>
        <end position="79"/>
    </location>
</feature>
<feature type="region of interest" description="Disordered" evidence="39">
    <location>
        <begin position="956"/>
        <end position="975"/>
    </location>
</feature>
<dbReference type="GO" id="GO:0005737">
    <property type="term" value="C:cytoplasm"/>
    <property type="evidence" value="ECO:0007669"/>
    <property type="project" value="UniProtKB-SubCell"/>
</dbReference>
<evidence type="ECO:0000256" key="33">
    <source>
        <dbReference type="ARBA" id="ARBA00025973"/>
    </source>
</evidence>
<dbReference type="Gene3D" id="3.30.420.10">
    <property type="entry name" value="Ribonuclease H-like superfamily/Ribonuclease H"/>
    <property type="match status" value="1"/>
</dbReference>
<keyword evidence="12" id="KW-0479">Metal-binding</keyword>
<dbReference type="InterPro" id="IPR001584">
    <property type="entry name" value="Integrase_cat-core"/>
</dbReference>
<evidence type="ECO:0000313" key="41">
    <source>
        <dbReference type="EMBL" id="CAA95898.1"/>
    </source>
</evidence>
<keyword evidence="21" id="KW-0460">Magnesium</keyword>
<keyword evidence="23" id="KW-0229">DNA integration</keyword>
<evidence type="ECO:0000256" key="18">
    <source>
        <dbReference type="ARBA" id="ARBA00022801"/>
    </source>
</evidence>
<keyword evidence="13" id="KW-0547">Nucleotide-binding</keyword>
<evidence type="ECO:0000256" key="9">
    <source>
        <dbReference type="ARBA" id="ARBA00022679"/>
    </source>
</evidence>
<comment type="function">
    <text evidence="2">The aspartyl protease (PR) mediates the proteolytic cleavages of the Gag and Gag-Pol polyproteins after assembly of the VLP.</text>
</comment>
<evidence type="ECO:0000256" key="25">
    <source>
        <dbReference type="ARBA" id="ARBA00022932"/>
    </source>
</evidence>
<dbReference type="GO" id="GO:0032196">
    <property type="term" value="P:transposition"/>
    <property type="evidence" value="ECO:0007669"/>
    <property type="project" value="UniProtKB-KW"/>
</dbReference>
<dbReference type="InterPro" id="IPR039537">
    <property type="entry name" value="Retrotran_Ty1/copia-like"/>
</dbReference>
<evidence type="ECO:0000256" key="32">
    <source>
        <dbReference type="ARBA" id="ARBA00025615"/>
    </source>
</evidence>